<feature type="transmembrane region" description="Helical" evidence="1">
    <location>
        <begin position="139"/>
        <end position="164"/>
    </location>
</feature>
<feature type="transmembrane region" description="Helical" evidence="1">
    <location>
        <begin position="61"/>
        <end position="86"/>
    </location>
</feature>
<dbReference type="Gene3D" id="1.20.1070.10">
    <property type="entry name" value="Rhodopsin 7-helix transmembrane proteins"/>
    <property type="match status" value="1"/>
</dbReference>
<keyword evidence="1" id="KW-0812">Transmembrane</keyword>
<dbReference type="Proteomes" id="UP001328107">
    <property type="component" value="Unassembled WGS sequence"/>
</dbReference>
<evidence type="ECO:0008006" key="4">
    <source>
        <dbReference type="Google" id="ProtNLM"/>
    </source>
</evidence>
<name>A0AAN4ZA48_9BILA</name>
<sequence>TLSKSSTSCRFLSCFYLGRAEDGNEIREYQQLFRAEYGKEIHEDMLILNYWRDGKLCLRPFLFLLMADSVEVISVSTALSLVFLTYREIGKAKNISETARTFHLRILIAATAQTLTPILLVYIPYFLNVTISLFHLYSPFYSALSMLLLSFFPCIDPILIILLIKPYRQGFMRLLGKRNRKIAVVASAFT</sequence>
<dbReference type="SUPFAM" id="SSF81321">
    <property type="entry name" value="Family A G protein-coupled receptor-like"/>
    <property type="match status" value="1"/>
</dbReference>
<feature type="transmembrane region" description="Helical" evidence="1">
    <location>
        <begin position="106"/>
        <end position="127"/>
    </location>
</feature>
<feature type="non-terminal residue" evidence="2">
    <location>
        <position position="190"/>
    </location>
</feature>
<evidence type="ECO:0000256" key="1">
    <source>
        <dbReference type="SAM" id="Phobius"/>
    </source>
</evidence>
<dbReference type="Pfam" id="PF10326">
    <property type="entry name" value="7TM_GPCR_Str"/>
    <property type="match status" value="1"/>
</dbReference>
<dbReference type="InterPro" id="IPR019423">
    <property type="entry name" value="7TM_GPCR_serpentine_rcpt_Srj"/>
</dbReference>
<organism evidence="2 3">
    <name type="scientific">Pristionchus mayeri</name>
    <dbReference type="NCBI Taxonomy" id="1317129"/>
    <lineage>
        <taxon>Eukaryota</taxon>
        <taxon>Metazoa</taxon>
        <taxon>Ecdysozoa</taxon>
        <taxon>Nematoda</taxon>
        <taxon>Chromadorea</taxon>
        <taxon>Rhabditida</taxon>
        <taxon>Rhabditina</taxon>
        <taxon>Diplogasteromorpha</taxon>
        <taxon>Diplogasteroidea</taxon>
        <taxon>Neodiplogasteridae</taxon>
        <taxon>Pristionchus</taxon>
    </lineage>
</organism>
<dbReference type="AlphaFoldDB" id="A0AAN4ZA48"/>
<comment type="caution">
    <text evidence="2">The sequence shown here is derived from an EMBL/GenBank/DDBJ whole genome shotgun (WGS) entry which is preliminary data.</text>
</comment>
<dbReference type="EMBL" id="BTRK01000001">
    <property type="protein sequence ID" value="GMR33255.1"/>
    <property type="molecule type" value="Genomic_DNA"/>
</dbReference>
<evidence type="ECO:0000313" key="3">
    <source>
        <dbReference type="Proteomes" id="UP001328107"/>
    </source>
</evidence>
<dbReference type="PANTHER" id="PTHR45907:SF16">
    <property type="entry name" value="SERPENTINE RECEPTOR, CLASS J"/>
    <property type="match status" value="1"/>
</dbReference>
<dbReference type="PANTHER" id="PTHR45907">
    <property type="entry name" value="SERPENTINE RECEPTOR, CLASS J"/>
    <property type="match status" value="1"/>
</dbReference>
<keyword evidence="3" id="KW-1185">Reference proteome</keyword>
<keyword evidence="1" id="KW-0472">Membrane</keyword>
<reference evidence="3" key="1">
    <citation type="submission" date="2022-10" db="EMBL/GenBank/DDBJ databases">
        <title>Genome assembly of Pristionchus species.</title>
        <authorList>
            <person name="Yoshida K."/>
            <person name="Sommer R.J."/>
        </authorList>
    </citation>
    <scope>NUCLEOTIDE SEQUENCE [LARGE SCALE GENOMIC DNA]</scope>
    <source>
        <strain evidence="3">RS5460</strain>
    </source>
</reference>
<keyword evidence="1" id="KW-1133">Transmembrane helix</keyword>
<proteinExistence type="predicted"/>
<accession>A0AAN4ZA48</accession>
<evidence type="ECO:0000313" key="2">
    <source>
        <dbReference type="EMBL" id="GMR33255.1"/>
    </source>
</evidence>
<feature type="non-terminal residue" evidence="2">
    <location>
        <position position="1"/>
    </location>
</feature>
<gene>
    <name evidence="2" type="ORF">PMAYCL1PPCAC_03450</name>
</gene>
<protein>
    <recommendedName>
        <fullName evidence="4">G protein-coupled receptor</fullName>
    </recommendedName>
</protein>
<dbReference type="InterPro" id="IPR019428">
    <property type="entry name" value="7TM_GPCR_serpentine_rcpt_Str"/>
</dbReference>